<evidence type="ECO:0000256" key="1">
    <source>
        <dbReference type="SAM" id="Phobius"/>
    </source>
</evidence>
<dbReference type="EMBL" id="FUYF01000001">
    <property type="protein sequence ID" value="SKA73632.1"/>
    <property type="molecule type" value="Genomic_DNA"/>
</dbReference>
<feature type="transmembrane region" description="Helical" evidence="1">
    <location>
        <begin position="6"/>
        <end position="28"/>
    </location>
</feature>
<dbReference type="GeneID" id="93336685"/>
<reference evidence="2 3" key="1">
    <citation type="submission" date="2017-02" db="EMBL/GenBank/DDBJ databases">
        <authorList>
            <person name="Peterson S.W."/>
        </authorList>
    </citation>
    <scope>NUCLEOTIDE SEQUENCE [LARGE SCALE GENOMIC DNA]</scope>
    <source>
        <strain evidence="2 3">ATCC 27749</strain>
    </source>
</reference>
<sequence length="432" mass="48366">MTFYQIVFLFFAYSFLGWVGEVLFTAVVHRKYQDRGVLSGPLCLLYGVGGLVITFALGDIREGWFFLLVFSAVYATVIEWIGGHILEYTTHTRWWDYSAMPFNLDGYVCLGASLTWGALGVVVLKWGNPLLLALYSLVPRGVWVVVLLAALVVFCVDLVGTLLAMAGLRYRWPAAAAVENRLANLTVRGGMWILDHVERRMAKAHPALTFVRPKRQQTDTFAAGCSPYKIILLFFIGAFLGDITETIFCRVTGGEWMSRSSVVWGPFSIVWGLAIAMVTQLLYRYKDKPASWLFVMGTLLGGAYEYLCSVFTEVVFGAVFWDYSAIPFNLGGRINLLYCFFWGFAAIAWFKVLFPPISACIEKLPPRGGRVLTWALCIFMAADIAVSSAALVRYNDRLNGVPASNSVEVYLDEHYGNDRMYQVYPKAVHTNS</sequence>
<feature type="transmembrane region" description="Helical" evidence="1">
    <location>
        <begin position="371"/>
        <end position="392"/>
    </location>
</feature>
<gene>
    <name evidence="2" type="ORF">SAMN02745178_00185</name>
</gene>
<accession>A0A1T4W8M1</accession>
<feature type="transmembrane region" description="Helical" evidence="1">
    <location>
        <begin position="107"/>
        <end position="127"/>
    </location>
</feature>
<evidence type="ECO:0000313" key="2">
    <source>
        <dbReference type="EMBL" id="SKA73632.1"/>
    </source>
</evidence>
<feature type="transmembrane region" description="Helical" evidence="1">
    <location>
        <begin position="290"/>
        <end position="312"/>
    </location>
</feature>
<keyword evidence="1" id="KW-0472">Membrane</keyword>
<dbReference type="AlphaFoldDB" id="A0A1T4W8M1"/>
<keyword evidence="3" id="KW-1185">Reference proteome</keyword>
<keyword evidence="1" id="KW-0812">Transmembrane</keyword>
<protein>
    <submittedName>
        <fullName evidence="2">Predicted membrane protein</fullName>
    </submittedName>
</protein>
<dbReference type="OrthoDB" id="9789229at2"/>
<feature type="transmembrane region" description="Helical" evidence="1">
    <location>
        <begin position="221"/>
        <end position="241"/>
    </location>
</feature>
<dbReference type="STRING" id="745368.SAMN02745178_00185"/>
<feature type="transmembrane region" description="Helical" evidence="1">
    <location>
        <begin position="142"/>
        <end position="164"/>
    </location>
</feature>
<evidence type="ECO:0000313" key="3">
    <source>
        <dbReference type="Proteomes" id="UP000190286"/>
    </source>
</evidence>
<proteinExistence type="predicted"/>
<dbReference type="InterPro" id="IPR010540">
    <property type="entry name" value="CmpB_TMEM229"/>
</dbReference>
<keyword evidence="1" id="KW-1133">Transmembrane helix</keyword>
<feature type="transmembrane region" description="Helical" evidence="1">
    <location>
        <begin position="40"/>
        <end position="58"/>
    </location>
</feature>
<feature type="transmembrane region" description="Helical" evidence="1">
    <location>
        <begin position="261"/>
        <end position="283"/>
    </location>
</feature>
<organism evidence="2 3">
    <name type="scientific">Gemmiger formicilis</name>
    <dbReference type="NCBI Taxonomy" id="745368"/>
    <lineage>
        <taxon>Bacteria</taxon>
        <taxon>Bacillati</taxon>
        <taxon>Bacillota</taxon>
        <taxon>Clostridia</taxon>
        <taxon>Eubacteriales</taxon>
        <taxon>Gemmiger</taxon>
    </lineage>
</organism>
<feature type="transmembrane region" description="Helical" evidence="1">
    <location>
        <begin position="64"/>
        <end position="86"/>
    </location>
</feature>
<dbReference type="Pfam" id="PF06541">
    <property type="entry name" value="ABC_trans_CmpB"/>
    <property type="match status" value="2"/>
</dbReference>
<dbReference type="RefSeq" id="WP_078783204.1">
    <property type="nucleotide sequence ID" value="NZ_FUYF01000001.1"/>
</dbReference>
<name>A0A1T4W8M1_9FIRM</name>
<feature type="transmembrane region" description="Helical" evidence="1">
    <location>
        <begin position="332"/>
        <end position="350"/>
    </location>
</feature>
<dbReference type="Proteomes" id="UP000190286">
    <property type="component" value="Unassembled WGS sequence"/>
</dbReference>